<evidence type="ECO:0000313" key="7">
    <source>
        <dbReference type="Proteomes" id="UP000035682"/>
    </source>
</evidence>
<proteinExistence type="inferred from homology"/>
<dbReference type="InterPro" id="IPR000210">
    <property type="entry name" value="BTB/POZ_dom"/>
</dbReference>
<dbReference type="Pfam" id="PF24570">
    <property type="entry name" value="BACK_BPM_SPOP"/>
    <property type="match status" value="1"/>
</dbReference>
<evidence type="ECO:0000313" key="8">
    <source>
        <dbReference type="WBParaSite" id="SRAE_1000111900.1"/>
    </source>
</evidence>
<sequence>MSNSDSSSTTKNKVVFHESNSSIVIDTVHLRHEMTISNFSSLLKLSMPKSCIRSDIFIDPNIPKVCWEIFLYPGKEKNCNIIFFGLNMSTLIPVEELTLRACCRFSFIKDNGECQYSTECIKDFHLIAPYFIQIGCIKTMSRLTVEECIRNDNSLFLVCEIEYIPNQERFFSSVTFKNSLQKKDITTSDVNYISRISEMYELKRLTDFKIICDDHQFLVHKFILATHSPVFRAMFCHNNTNEVKDNCLTIIDSNPFIVEKMIKYMYYLEINNTLNVDEGLGLLHLAEKYDIISLKNLCEKELLTKISNDNVCMILQNADIYNANILKDICIKMISQSFKKVMKTKEWDQLKNTHPAVIDEILYYITSSC</sequence>
<dbReference type="AlphaFoldDB" id="A0A090L417"/>
<dbReference type="InterPro" id="IPR056423">
    <property type="entry name" value="BACK_BPM_SPOP"/>
</dbReference>
<dbReference type="OMA" id="FTICHAT"/>
<dbReference type="GO" id="GO:0005634">
    <property type="term" value="C:nucleus"/>
    <property type="evidence" value="ECO:0007669"/>
    <property type="project" value="UniProtKB-SubCell"/>
</dbReference>
<comment type="subcellular location">
    <subcellularLocation>
        <location evidence="1">Nucleus</location>
    </subcellularLocation>
</comment>
<dbReference type="InterPro" id="IPR008974">
    <property type="entry name" value="TRAF-like"/>
</dbReference>
<evidence type="ECO:0000259" key="5">
    <source>
        <dbReference type="PROSITE" id="PS50097"/>
    </source>
</evidence>
<keyword evidence="3" id="KW-0833">Ubl conjugation pathway</keyword>
<reference evidence="8" key="2">
    <citation type="submission" date="2020-12" db="UniProtKB">
        <authorList>
            <consortium name="WormBaseParasite"/>
        </authorList>
    </citation>
    <scope>IDENTIFICATION</scope>
</reference>
<name>A0A090L417_STRRB</name>
<feature type="domain" description="BTB" evidence="5">
    <location>
        <begin position="206"/>
        <end position="274"/>
    </location>
</feature>
<evidence type="ECO:0000313" key="9">
    <source>
        <dbReference type="WormBase" id="SRAE_1000111900"/>
    </source>
</evidence>
<keyword evidence="7" id="KW-1185">Reference proteome</keyword>
<dbReference type="Gene3D" id="2.60.210.10">
    <property type="entry name" value="Apoptosis, Tumor Necrosis Factor Receptor Associated Protein 2, Chain A"/>
    <property type="match status" value="1"/>
</dbReference>
<evidence type="ECO:0000256" key="3">
    <source>
        <dbReference type="ARBA" id="ARBA00022786"/>
    </source>
</evidence>
<dbReference type="WormBase" id="SRAE_1000111900">
    <property type="protein sequence ID" value="SRP04540"/>
    <property type="gene ID" value="WBGene00257722"/>
</dbReference>
<keyword evidence="4" id="KW-0539">Nucleus</keyword>
<dbReference type="Gene3D" id="1.25.40.420">
    <property type="match status" value="1"/>
</dbReference>
<dbReference type="PANTHER" id="PTHR24413">
    <property type="entry name" value="SPECKLE-TYPE POZ PROTEIN"/>
    <property type="match status" value="1"/>
</dbReference>
<dbReference type="WBParaSite" id="SRAE_1000111900.1">
    <property type="protein sequence ID" value="SRAE_1000111900.1"/>
    <property type="gene ID" value="WBGene00257722"/>
</dbReference>
<organism evidence="6">
    <name type="scientific">Strongyloides ratti</name>
    <name type="common">Parasitic roundworm</name>
    <dbReference type="NCBI Taxonomy" id="34506"/>
    <lineage>
        <taxon>Eukaryota</taxon>
        <taxon>Metazoa</taxon>
        <taxon>Ecdysozoa</taxon>
        <taxon>Nematoda</taxon>
        <taxon>Chromadorea</taxon>
        <taxon>Rhabditida</taxon>
        <taxon>Tylenchina</taxon>
        <taxon>Panagrolaimomorpha</taxon>
        <taxon>Strongyloidoidea</taxon>
        <taxon>Strongyloididae</taxon>
        <taxon>Strongyloides</taxon>
    </lineage>
</organism>
<evidence type="ECO:0000313" key="6">
    <source>
        <dbReference type="EMBL" id="CEF62852.1"/>
    </source>
</evidence>
<dbReference type="CDD" id="cd18186">
    <property type="entry name" value="BTB_POZ_ZBTB_KLHL-like"/>
    <property type="match status" value="1"/>
</dbReference>
<dbReference type="EMBL" id="LN609528">
    <property type="protein sequence ID" value="CEF62852.1"/>
    <property type="molecule type" value="Genomic_DNA"/>
</dbReference>
<dbReference type="SUPFAM" id="SSF54695">
    <property type="entry name" value="POZ domain"/>
    <property type="match status" value="1"/>
</dbReference>
<protein>
    <submittedName>
        <fullName evidence="6 8">Speckle-type POZ protein</fullName>
    </submittedName>
</protein>
<dbReference type="OrthoDB" id="5771911at2759"/>
<accession>A0A090L417</accession>
<dbReference type="SUPFAM" id="SSF49599">
    <property type="entry name" value="TRAF domain-like"/>
    <property type="match status" value="1"/>
</dbReference>
<reference evidence="6 7" key="1">
    <citation type="submission" date="2014-09" db="EMBL/GenBank/DDBJ databases">
        <authorList>
            <person name="Martin A.A."/>
        </authorList>
    </citation>
    <scope>NUCLEOTIDE SEQUENCE</scope>
    <source>
        <strain evidence="7">ED321</strain>
        <strain evidence="6">ED321 Heterogonic</strain>
    </source>
</reference>
<evidence type="ECO:0000256" key="4">
    <source>
        <dbReference type="ARBA" id="ARBA00023242"/>
    </source>
</evidence>
<gene>
    <name evidence="6 8 9" type="ORF">SRAE_1000111900</name>
</gene>
<dbReference type="Pfam" id="PF00651">
    <property type="entry name" value="BTB"/>
    <property type="match status" value="1"/>
</dbReference>
<dbReference type="SMART" id="SM00225">
    <property type="entry name" value="BTB"/>
    <property type="match status" value="1"/>
</dbReference>
<dbReference type="InterPro" id="IPR011333">
    <property type="entry name" value="SKP1/BTB/POZ_sf"/>
</dbReference>
<dbReference type="Gene3D" id="3.30.710.10">
    <property type="entry name" value="Potassium Channel Kv1.1, Chain A"/>
    <property type="match status" value="1"/>
</dbReference>
<evidence type="ECO:0000256" key="1">
    <source>
        <dbReference type="ARBA" id="ARBA00004123"/>
    </source>
</evidence>
<dbReference type="CTD" id="36375217"/>
<dbReference type="Proteomes" id="UP000035682">
    <property type="component" value="Unplaced"/>
</dbReference>
<dbReference type="STRING" id="34506.A0A090L417"/>
<evidence type="ECO:0000256" key="2">
    <source>
        <dbReference type="ARBA" id="ARBA00010846"/>
    </source>
</evidence>
<dbReference type="GeneID" id="36375217"/>
<dbReference type="PROSITE" id="PS50097">
    <property type="entry name" value="BTB"/>
    <property type="match status" value="1"/>
</dbReference>
<comment type="similarity">
    <text evidence="2">Belongs to the Tdpoz family.</text>
</comment>
<dbReference type="RefSeq" id="XP_024502054.1">
    <property type="nucleotide sequence ID" value="XM_024648036.1"/>
</dbReference>